<protein>
    <submittedName>
        <fullName evidence="1">Uncharacterized protein</fullName>
    </submittedName>
</protein>
<dbReference type="RefSeq" id="WP_182460149.1">
    <property type="nucleotide sequence ID" value="NZ_CP059732.1"/>
</dbReference>
<name>A0A7G5GVG5_9BACT</name>
<dbReference type="EMBL" id="CP059732">
    <property type="protein sequence ID" value="QMW02857.1"/>
    <property type="molecule type" value="Genomic_DNA"/>
</dbReference>
<organism evidence="1 2">
    <name type="scientific">Spirosoma foliorum</name>
    <dbReference type="NCBI Taxonomy" id="2710596"/>
    <lineage>
        <taxon>Bacteria</taxon>
        <taxon>Pseudomonadati</taxon>
        <taxon>Bacteroidota</taxon>
        <taxon>Cytophagia</taxon>
        <taxon>Cytophagales</taxon>
        <taxon>Cytophagaceae</taxon>
        <taxon>Spirosoma</taxon>
    </lineage>
</organism>
<proteinExistence type="predicted"/>
<keyword evidence="2" id="KW-1185">Reference proteome</keyword>
<dbReference type="KEGG" id="sfol:H3H32_34030"/>
<evidence type="ECO:0000313" key="2">
    <source>
        <dbReference type="Proteomes" id="UP000515369"/>
    </source>
</evidence>
<evidence type="ECO:0000313" key="1">
    <source>
        <dbReference type="EMBL" id="QMW02857.1"/>
    </source>
</evidence>
<sequence>MITEAKLNVYKDYRGDGDFWARIGLKRDKAIMEDGDFYLIDSLLQDIELVKRGLVSEKFAETVDKKLLANCDNAETIVLLKSMARKE</sequence>
<gene>
    <name evidence="1" type="ORF">H3H32_34030</name>
</gene>
<dbReference type="AlphaFoldDB" id="A0A7G5GVG5"/>
<dbReference type="Proteomes" id="UP000515369">
    <property type="component" value="Chromosome"/>
</dbReference>
<reference evidence="1 2" key="1">
    <citation type="submission" date="2020-07" db="EMBL/GenBank/DDBJ databases">
        <title>Spirosoma foliorum sp. nov., isolated from the leaves on the Nejang mountain Korea, Republic of.</title>
        <authorList>
            <person name="Ho H."/>
            <person name="Lee Y.-J."/>
            <person name="Nurcahyanto D.-A."/>
            <person name="Kim S.-G."/>
        </authorList>
    </citation>
    <scope>NUCLEOTIDE SEQUENCE [LARGE SCALE GENOMIC DNA]</scope>
    <source>
        <strain evidence="1 2">PL0136</strain>
    </source>
</reference>
<accession>A0A7G5GVG5</accession>